<dbReference type="SUPFAM" id="SSF89392">
    <property type="entry name" value="Prokaryotic lipoproteins and lipoprotein localization factors"/>
    <property type="match status" value="1"/>
</dbReference>
<organism evidence="2 3">
    <name type="scientific">Paracidobacterium acidisoli</name>
    <dbReference type="NCBI Taxonomy" id="2303751"/>
    <lineage>
        <taxon>Bacteria</taxon>
        <taxon>Pseudomonadati</taxon>
        <taxon>Acidobacteriota</taxon>
        <taxon>Terriglobia</taxon>
        <taxon>Terriglobales</taxon>
        <taxon>Acidobacteriaceae</taxon>
        <taxon>Paracidobacterium</taxon>
    </lineage>
</organism>
<reference evidence="2 3" key="1">
    <citation type="submission" date="2018-08" db="EMBL/GenBank/DDBJ databases">
        <title>Acidipila sp. 4G-K13, an acidobacterium isolated from forest soil.</title>
        <authorList>
            <person name="Gao Z.-H."/>
            <person name="Qiu L.-H."/>
        </authorList>
    </citation>
    <scope>NUCLEOTIDE SEQUENCE [LARGE SCALE GENOMIC DNA]</scope>
    <source>
        <strain evidence="2 3">4G-K13</strain>
    </source>
</reference>
<dbReference type="OrthoDB" id="128646at2"/>
<comment type="caution">
    <text evidence="2">The sequence shown here is derived from an EMBL/GenBank/DDBJ whole genome shotgun (WGS) entry which is preliminary data.</text>
</comment>
<protein>
    <submittedName>
        <fullName evidence="2">Outer membrane lipoprotein-sorting protein</fullName>
    </submittedName>
</protein>
<dbReference type="Proteomes" id="UP000264702">
    <property type="component" value="Unassembled WGS sequence"/>
</dbReference>
<dbReference type="InterPro" id="IPR029046">
    <property type="entry name" value="LolA/LolB/LppX"/>
</dbReference>
<gene>
    <name evidence="2" type="ORF">D0Y96_17805</name>
</gene>
<evidence type="ECO:0000313" key="3">
    <source>
        <dbReference type="Proteomes" id="UP000264702"/>
    </source>
</evidence>
<sequence>MDGAAQKFRSATADFSADQYTAVVQSHEMQKGTTAFRRNGNAVEMAVHIVSDNDQPSERQLLYKDGELDYYQASIKQETIFSAGANRQQYESFLTLGFGGSGRDLTASWNVTLQGMEAIDGVQTAKLDLVSKQDSVRNNFSHITVWIDPSRSISLKQVFYAPSGDTRTVTYSNIRYNTSVSSSVFTLHAAPGTVKVRK</sequence>
<keyword evidence="3" id="KW-1185">Reference proteome</keyword>
<keyword evidence="1" id="KW-0732">Signal</keyword>
<evidence type="ECO:0000256" key="1">
    <source>
        <dbReference type="ARBA" id="ARBA00022729"/>
    </source>
</evidence>
<accession>A0A372IL57</accession>
<name>A0A372IL57_9BACT</name>
<dbReference type="EMBL" id="QVQT01000006">
    <property type="protein sequence ID" value="RFU15595.1"/>
    <property type="molecule type" value="Genomic_DNA"/>
</dbReference>
<dbReference type="Gene3D" id="2.50.20.10">
    <property type="entry name" value="Lipoprotein localisation LolA/LolB/LppX"/>
    <property type="match status" value="1"/>
</dbReference>
<keyword evidence="2" id="KW-0449">Lipoprotein</keyword>
<proteinExistence type="predicted"/>
<evidence type="ECO:0000313" key="2">
    <source>
        <dbReference type="EMBL" id="RFU15595.1"/>
    </source>
</evidence>
<dbReference type="AlphaFoldDB" id="A0A372IL57"/>